<sequence>MRGDFSLLDFEYRRIQRKYGKRRPPTSSQNFPSSSNVEISHDRSEIQRRIAENTPTATIRNPVSAPVATVRKSASMINLPGFGRRRSSASTLAAAPAKPDEQRYDGKIANQYRKSSLGSARDRKIPEQPPQRSMSAYEPRAPAPVSRRASYIDPGSIRQAAMAGPPPPRRLSVVAGVTGSLPMQHSKSTTQLPTHYEYSLSTEIDRESTRFRPSIDDADYHYYQRQQQQEEKQQRRISRGRSMQFTSPPASEFTFQHPQNFDLAQQQQQQQQQKSQSFLSRKLSLLVGH</sequence>
<dbReference type="AlphaFoldDB" id="A0A0J9XAG6"/>
<evidence type="ECO:0000313" key="2">
    <source>
        <dbReference type="EMBL" id="CDO54471.1"/>
    </source>
</evidence>
<dbReference type="EMBL" id="CCBN010000007">
    <property type="protein sequence ID" value="CDO54471.1"/>
    <property type="molecule type" value="Genomic_DNA"/>
</dbReference>
<evidence type="ECO:0000256" key="1">
    <source>
        <dbReference type="SAM" id="MobiDB-lite"/>
    </source>
</evidence>
<proteinExistence type="predicted"/>
<comment type="caution">
    <text evidence="2">The sequence shown here is derived from an EMBL/GenBank/DDBJ whole genome shotgun (WGS) entry which is preliminary data.</text>
</comment>
<dbReference type="Proteomes" id="UP000242525">
    <property type="component" value="Unassembled WGS sequence"/>
</dbReference>
<feature type="region of interest" description="Disordered" evidence="1">
    <location>
        <begin position="225"/>
        <end position="275"/>
    </location>
</feature>
<feature type="region of interest" description="Disordered" evidence="1">
    <location>
        <begin position="112"/>
        <end position="147"/>
    </location>
</feature>
<accession>A0A0J9XAG6</accession>
<feature type="region of interest" description="Disordered" evidence="1">
    <location>
        <begin position="18"/>
        <end position="43"/>
    </location>
</feature>
<reference evidence="2" key="1">
    <citation type="submission" date="2014-03" db="EMBL/GenBank/DDBJ databases">
        <authorList>
            <person name="Casaregola S."/>
        </authorList>
    </citation>
    <scope>NUCLEOTIDE SEQUENCE [LARGE SCALE GENOMIC DNA]</scope>
    <source>
        <strain evidence="2">CLIB 918</strain>
    </source>
</reference>
<organism evidence="2 3">
    <name type="scientific">Geotrichum candidum</name>
    <name type="common">Oospora lactis</name>
    <name type="synonym">Dipodascus geotrichum</name>
    <dbReference type="NCBI Taxonomy" id="1173061"/>
    <lineage>
        <taxon>Eukaryota</taxon>
        <taxon>Fungi</taxon>
        <taxon>Dikarya</taxon>
        <taxon>Ascomycota</taxon>
        <taxon>Saccharomycotina</taxon>
        <taxon>Dipodascomycetes</taxon>
        <taxon>Dipodascales</taxon>
        <taxon>Dipodascaceae</taxon>
        <taxon>Geotrichum</taxon>
    </lineage>
</organism>
<evidence type="ECO:0000313" key="3">
    <source>
        <dbReference type="Proteomes" id="UP000242525"/>
    </source>
</evidence>
<protein>
    <submittedName>
        <fullName evidence="2">Uncharacterized protein</fullName>
    </submittedName>
</protein>
<feature type="compositionally biased region" description="Basic and acidic residues" evidence="1">
    <location>
        <begin position="225"/>
        <end position="234"/>
    </location>
</feature>
<feature type="compositionally biased region" description="Polar residues" evidence="1">
    <location>
        <begin position="241"/>
        <end position="264"/>
    </location>
</feature>
<feature type="compositionally biased region" description="Polar residues" evidence="1">
    <location>
        <begin position="25"/>
        <end position="38"/>
    </location>
</feature>
<name>A0A0J9XAG6_GEOCN</name>
<gene>
    <name evidence="2" type="ORF">BN980_GECA07s05290g</name>
</gene>
<keyword evidence="3" id="KW-1185">Reference proteome</keyword>